<evidence type="ECO:0000256" key="6">
    <source>
        <dbReference type="ARBA" id="ARBA00023242"/>
    </source>
</evidence>
<dbReference type="Pfam" id="PF00447">
    <property type="entry name" value="HSF_DNA-bind"/>
    <property type="match status" value="1"/>
</dbReference>
<evidence type="ECO:0000313" key="11">
    <source>
        <dbReference type="Proteomes" id="UP001321473"/>
    </source>
</evidence>
<comment type="caution">
    <text evidence="10">The sequence shown here is derived from an EMBL/GenBank/DDBJ whole genome shotgun (WGS) entry which is preliminary data.</text>
</comment>
<keyword evidence="5" id="KW-0804">Transcription</keyword>
<dbReference type="FunFam" id="1.10.10.10:FF:000349">
    <property type="entry name" value="Heat shock transcription factor, Y-linked"/>
    <property type="match status" value="1"/>
</dbReference>
<dbReference type="SUPFAM" id="SSF46785">
    <property type="entry name" value="Winged helix' DNA-binding domain"/>
    <property type="match status" value="1"/>
</dbReference>
<dbReference type="Proteomes" id="UP001321473">
    <property type="component" value="Unassembled WGS sequence"/>
</dbReference>
<dbReference type="GO" id="GO:0003700">
    <property type="term" value="F:DNA-binding transcription factor activity"/>
    <property type="evidence" value="ECO:0007669"/>
    <property type="project" value="InterPro"/>
</dbReference>
<keyword evidence="4" id="KW-0238">DNA-binding</keyword>
<dbReference type="PANTHER" id="PTHR10015">
    <property type="entry name" value="HEAT SHOCK TRANSCRIPTION FACTOR"/>
    <property type="match status" value="1"/>
</dbReference>
<evidence type="ECO:0000256" key="2">
    <source>
        <dbReference type="ARBA" id="ARBA00006403"/>
    </source>
</evidence>
<evidence type="ECO:0000256" key="5">
    <source>
        <dbReference type="ARBA" id="ARBA00023163"/>
    </source>
</evidence>
<sequence length="168" mass="19272">MHPYEDYKFQLSKESSMSFVRFPKKLWKIVNECNSGAISWSPDGKAVVIEYDKFQKQYLNGQREMFKTNNINSFIRQLNLYGFRKVSSHYKVICANQHGGADVHVFRNAAFLRGRPELLSRVTRKSGLMRPKALQHEDDDDSANLLPRHNRRGHGTDAGVRGVSAQVS</sequence>
<evidence type="ECO:0000256" key="7">
    <source>
        <dbReference type="RuleBase" id="RU004020"/>
    </source>
</evidence>
<keyword evidence="6" id="KW-0539">Nucleus</keyword>
<dbReference type="InterPro" id="IPR036388">
    <property type="entry name" value="WH-like_DNA-bd_sf"/>
</dbReference>
<gene>
    <name evidence="10" type="ORF">V5799_004261</name>
</gene>
<accession>A0AAQ4D6M1</accession>
<proteinExistence type="inferred from homology"/>
<dbReference type="Gene3D" id="1.10.10.10">
    <property type="entry name" value="Winged helix-like DNA-binding domain superfamily/Winged helix DNA-binding domain"/>
    <property type="match status" value="1"/>
</dbReference>
<evidence type="ECO:0000256" key="8">
    <source>
        <dbReference type="SAM" id="MobiDB-lite"/>
    </source>
</evidence>
<dbReference type="EMBL" id="JARKHS020034461">
    <property type="protein sequence ID" value="KAK8758111.1"/>
    <property type="molecule type" value="Genomic_DNA"/>
</dbReference>
<dbReference type="SMART" id="SM00415">
    <property type="entry name" value="HSF"/>
    <property type="match status" value="1"/>
</dbReference>
<dbReference type="GO" id="GO:0005634">
    <property type="term" value="C:nucleus"/>
    <property type="evidence" value="ECO:0007669"/>
    <property type="project" value="UniProtKB-SubCell"/>
</dbReference>
<dbReference type="GO" id="GO:0043565">
    <property type="term" value="F:sequence-specific DNA binding"/>
    <property type="evidence" value="ECO:0007669"/>
    <property type="project" value="InterPro"/>
</dbReference>
<dbReference type="PANTHER" id="PTHR10015:SF465">
    <property type="entry name" value="HSF-TYPE DNA-BINDING DOMAIN-CONTAINING PROTEIN"/>
    <property type="match status" value="1"/>
</dbReference>
<dbReference type="InterPro" id="IPR036390">
    <property type="entry name" value="WH_DNA-bd_sf"/>
</dbReference>
<organism evidence="10 11">
    <name type="scientific">Amblyomma americanum</name>
    <name type="common">Lone star tick</name>
    <dbReference type="NCBI Taxonomy" id="6943"/>
    <lineage>
        <taxon>Eukaryota</taxon>
        <taxon>Metazoa</taxon>
        <taxon>Ecdysozoa</taxon>
        <taxon>Arthropoda</taxon>
        <taxon>Chelicerata</taxon>
        <taxon>Arachnida</taxon>
        <taxon>Acari</taxon>
        <taxon>Parasitiformes</taxon>
        <taxon>Ixodida</taxon>
        <taxon>Ixodoidea</taxon>
        <taxon>Ixodidae</taxon>
        <taxon>Amblyomminae</taxon>
        <taxon>Amblyomma</taxon>
    </lineage>
</organism>
<evidence type="ECO:0000256" key="3">
    <source>
        <dbReference type="ARBA" id="ARBA00023015"/>
    </source>
</evidence>
<dbReference type="InterPro" id="IPR000232">
    <property type="entry name" value="HSF_DNA-bd"/>
</dbReference>
<keyword evidence="3" id="KW-0805">Transcription regulation</keyword>
<protein>
    <recommendedName>
        <fullName evidence="9">HSF-type DNA-binding domain-containing protein</fullName>
    </recommendedName>
</protein>
<dbReference type="AlphaFoldDB" id="A0AAQ4D6M1"/>
<comment type="similarity">
    <text evidence="2 7">Belongs to the HSF family.</text>
</comment>
<evidence type="ECO:0000256" key="1">
    <source>
        <dbReference type="ARBA" id="ARBA00004123"/>
    </source>
</evidence>
<comment type="subcellular location">
    <subcellularLocation>
        <location evidence="1">Nucleus</location>
    </subcellularLocation>
</comment>
<name>A0AAQ4D6M1_AMBAM</name>
<evidence type="ECO:0000313" key="10">
    <source>
        <dbReference type="EMBL" id="KAK8758111.1"/>
    </source>
</evidence>
<feature type="region of interest" description="Disordered" evidence="8">
    <location>
        <begin position="129"/>
        <end position="168"/>
    </location>
</feature>
<evidence type="ECO:0000256" key="4">
    <source>
        <dbReference type="ARBA" id="ARBA00023125"/>
    </source>
</evidence>
<keyword evidence="11" id="KW-1185">Reference proteome</keyword>
<reference evidence="10 11" key="1">
    <citation type="journal article" date="2023" name="Arcadia Sci">
        <title>De novo assembly of a long-read Amblyomma americanum tick genome.</title>
        <authorList>
            <person name="Chou S."/>
            <person name="Poskanzer K.E."/>
            <person name="Rollins M."/>
            <person name="Thuy-Boun P.S."/>
        </authorList>
    </citation>
    <scope>NUCLEOTIDE SEQUENCE [LARGE SCALE GENOMIC DNA]</scope>
    <source>
        <strain evidence="10">F_SG_1</strain>
        <tissue evidence="10">Salivary glands</tissue>
    </source>
</reference>
<dbReference type="PRINTS" id="PR00056">
    <property type="entry name" value="HSFDOMAIN"/>
</dbReference>
<feature type="domain" description="HSF-type DNA-binding" evidence="9">
    <location>
        <begin position="18"/>
        <end position="125"/>
    </location>
</feature>
<evidence type="ECO:0000259" key="9">
    <source>
        <dbReference type="SMART" id="SM00415"/>
    </source>
</evidence>